<dbReference type="STRING" id="1027249.SAMN05216179_2763"/>
<feature type="region of interest" description="Disordered" evidence="1">
    <location>
        <begin position="1"/>
        <end position="21"/>
    </location>
</feature>
<keyword evidence="3" id="KW-1185">Reference proteome</keyword>
<dbReference type="Pfam" id="PF07901">
    <property type="entry name" value="DUF1672"/>
    <property type="match status" value="1"/>
</dbReference>
<gene>
    <name evidence="2" type="ORF">SAMN05216179_2763</name>
</gene>
<sequence length="286" mass="32841">MGCNWISEVSQGNPNDNKEFNTEDYYVPVQEYTGEQYSLPNGIKTNRIANENREEIVKAIKSFFKEEYKTEVKVHNIVGNVDGATVMVESIGEPHFYTYAVIPINKKIEEIYSDKVFSQQGQVESVIIAGLYGLIKKEEFQNLTNLIEDLNEKYNLTGLNEEAIPIGANRFSNQYYFVSIGDLNSFNHVLKEYIEDPNRSQEEWLELMNVQNIDFKKMIIAIKLYMASSNVDPNKKALDELIQAIESSNNIPNGNYQLILNDNLIHKEDANGYKENSLEKIDLLKK</sequence>
<proteinExistence type="predicted"/>
<reference evidence="2 3" key="1">
    <citation type="submission" date="2016-11" db="EMBL/GenBank/DDBJ databases">
        <authorList>
            <person name="Jaros S."/>
            <person name="Januszkiewicz K."/>
            <person name="Wedrychowicz H."/>
        </authorList>
    </citation>
    <scope>NUCLEOTIDE SEQUENCE [LARGE SCALE GENOMIC DNA]</scope>
    <source>
        <strain evidence="2 3">CGMCC 1.10681</strain>
    </source>
</reference>
<evidence type="ECO:0000313" key="2">
    <source>
        <dbReference type="EMBL" id="SHN24364.1"/>
    </source>
</evidence>
<accession>A0A1M7Q2E2</accession>
<protein>
    <submittedName>
        <fullName evidence="2">Uncharacterized protein</fullName>
    </submittedName>
</protein>
<dbReference type="EMBL" id="FRCZ01000005">
    <property type="protein sequence ID" value="SHN24364.1"/>
    <property type="molecule type" value="Genomic_DNA"/>
</dbReference>
<organism evidence="2 3">
    <name type="scientific">Gracilibacillus kekensis</name>
    <dbReference type="NCBI Taxonomy" id="1027249"/>
    <lineage>
        <taxon>Bacteria</taxon>
        <taxon>Bacillati</taxon>
        <taxon>Bacillota</taxon>
        <taxon>Bacilli</taxon>
        <taxon>Bacillales</taxon>
        <taxon>Bacillaceae</taxon>
        <taxon>Gracilibacillus</taxon>
    </lineage>
</organism>
<evidence type="ECO:0000256" key="1">
    <source>
        <dbReference type="SAM" id="MobiDB-lite"/>
    </source>
</evidence>
<dbReference type="AlphaFoldDB" id="A0A1M7Q2E2"/>
<dbReference type="Proteomes" id="UP000184184">
    <property type="component" value="Unassembled WGS sequence"/>
</dbReference>
<dbReference type="InterPro" id="IPR012873">
    <property type="entry name" value="DUF1672"/>
</dbReference>
<name>A0A1M7Q2E2_9BACI</name>
<evidence type="ECO:0000313" key="3">
    <source>
        <dbReference type="Proteomes" id="UP000184184"/>
    </source>
</evidence>